<accession>A0A3B7MSE3</accession>
<name>A0A3B7MSE3_9BACT</name>
<dbReference type="Proteomes" id="UP000263900">
    <property type="component" value="Chromosome"/>
</dbReference>
<keyword evidence="3" id="KW-1185">Reference proteome</keyword>
<dbReference type="KEGG" id="pseg:D3H65_20865"/>
<organism evidence="2 3">
    <name type="scientific">Paraflavitalea soli</name>
    <dbReference type="NCBI Taxonomy" id="2315862"/>
    <lineage>
        <taxon>Bacteria</taxon>
        <taxon>Pseudomonadati</taxon>
        <taxon>Bacteroidota</taxon>
        <taxon>Chitinophagia</taxon>
        <taxon>Chitinophagales</taxon>
        <taxon>Chitinophagaceae</taxon>
        <taxon>Paraflavitalea</taxon>
    </lineage>
</organism>
<evidence type="ECO:0000313" key="2">
    <source>
        <dbReference type="EMBL" id="AXY76293.1"/>
    </source>
</evidence>
<evidence type="ECO:0000256" key="1">
    <source>
        <dbReference type="SAM" id="MobiDB-lite"/>
    </source>
</evidence>
<dbReference type="RefSeq" id="WP_119052171.1">
    <property type="nucleotide sequence ID" value="NZ_CP032157.1"/>
</dbReference>
<feature type="region of interest" description="Disordered" evidence="1">
    <location>
        <begin position="132"/>
        <end position="152"/>
    </location>
</feature>
<dbReference type="AlphaFoldDB" id="A0A3B7MSE3"/>
<gene>
    <name evidence="2" type="ORF">D3H65_20865</name>
</gene>
<evidence type="ECO:0000313" key="3">
    <source>
        <dbReference type="Proteomes" id="UP000263900"/>
    </source>
</evidence>
<reference evidence="2 3" key="1">
    <citation type="submission" date="2018-09" db="EMBL/GenBank/DDBJ databases">
        <title>Genome sequencing of strain 6GH32-13.</title>
        <authorList>
            <person name="Weon H.-Y."/>
            <person name="Heo J."/>
            <person name="Kwon S.-W."/>
        </authorList>
    </citation>
    <scope>NUCLEOTIDE SEQUENCE [LARGE SCALE GENOMIC DNA]</scope>
    <source>
        <strain evidence="2 3">5GH32-13</strain>
    </source>
</reference>
<dbReference type="EMBL" id="CP032157">
    <property type="protein sequence ID" value="AXY76293.1"/>
    <property type="molecule type" value="Genomic_DNA"/>
</dbReference>
<feature type="compositionally biased region" description="Low complexity" evidence="1">
    <location>
        <begin position="132"/>
        <end position="143"/>
    </location>
</feature>
<dbReference type="OrthoDB" id="662966at2"/>
<sequence length="167" mass="18505">MTTIQKKSLKVGRYVDTKHVDTVIRNYKRERWVHNSEHIGKEDSLSVWYSVEELEEFIQKIKNHGGDGVKMCFGAYSEDFDVKPDYNNRQTIVMVATRSKETETGVANKDLYINPGQILAYNIGSICPPTCSSGGTSKPSGPGDNSDDWGGIGVTIVDRGPKGFTVV</sequence>
<proteinExistence type="predicted"/>
<protein>
    <submittedName>
        <fullName evidence="2">Uncharacterized protein</fullName>
    </submittedName>
</protein>